<comment type="caution">
    <text evidence="2">The sequence shown here is derived from an EMBL/GenBank/DDBJ whole genome shotgun (WGS) entry which is preliminary data.</text>
</comment>
<evidence type="ECO:0000313" key="2">
    <source>
        <dbReference type="EMBL" id="KAL1495743.1"/>
    </source>
</evidence>
<dbReference type="InterPro" id="IPR027417">
    <property type="entry name" value="P-loop_NTPase"/>
</dbReference>
<dbReference type="Pfam" id="PF13692">
    <property type="entry name" value="Glyco_trans_1_4"/>
    <property type="match status" value="1"/>
</dbReference>
<feature type="compositionally biased region" description="Low complexity" evidence="1">
    <location>
        <begin position="41"/>
        <end position="57"/>
    </location>
</feature>
<accession>A0AB34ID39</accession>
<dbReference type="PANTHER" id="PTHR45725:SF18">
    <property type="entry name" value="ORC1-LIKE AAA ATPASE DOMAIN-CONTAINING PROTEIN"/>
    <property type="match status" value="1"/>
</dbReference>
<dbReference type="PANTHER" id="PTHR45725">
    <property type="entry name" value="FORMIN HOMOLOGY 2 FAMILY MEMBER"/>
    <property type="match status" value="1"/>
</dbReference>
<name>A0AB34ID39_PRYPA</name>
<dbReference type="EMBL" id="JBGBPQ010000031">
    <property type="protein sequence ID" value="KAL1495743.1"/>
    <property type="molecule type" value="Genomic_DNA"/>
</dbReference>
<evidence type="ECO:0000256" key="1">
    <source>
        <dbReference type="SAM" id="MobiDB-lite"/>
    </source>
</evidence>
<dbReference type="Gene3D" id="3.40.50.2000">
    <property type="entry name" value="Glycogen Phosphorylase B"/>
    <property type="match status" value="1"/>
</dbReference>
<dbReference type="Gene3D" id="3.40.50.300">
    <property type="entry name" value="P-loop containing nucleotide triphosphate hydrolases"/>
    <property type="match status" value="1"/>
</dbReference>
<keyword evidence="3" id="KW-1185">Reference proteome</keyword>
<protein>
    <recommendedName>
        <fullName evidence="4">Protein-tyrosine sulfotransferase</fullName>
    </recommendedName>
</protein>
<dbReference type="SUPFAM" id="SSF52540">
    <property type="entry name" value="P-loop containing nucleoside triphosphate hydrolases"/>
    <property type="match status" value="1"/>
</dbReference>
<dbReference type="Pfam" id="PF13469">
    <property type="entry name" value="Sulfotransfer_3"/>
    <property type="match status" value="1"/>
</dbReference>
<dbReference type="InterPro" id="IPR051425">
    <property type="entry name" value="Formin_Homology"/>
</dbReference>
<evidence type="ECO:0008006" key="4">
    <source>
        <dbReference type="Google" id="ProtNLM"/>
    </source>
</evidence>
<dbReference type="SUPFAM" id="SSF53756">
    <property type="entry name" value="UDP-Glycosyltransferase/glycogen phosphorylase"/>
    <property type="match status" value="1"/>
</dbReference>
<proteinExistence type="predicted"/>
<organism evidence="2 3">
    <name type="scientific">Prymnesium parvum</name>
    <name type="common">Toxic golden alga</name>
    <dbReference type="NCBI Taxonomy" id="97485"/>
    <lineage>
        <taxon>Eukaryota</taxon>
        <taxon>Haptista</taxon>
        <taxon>Haptophyta</taxon>
        <taxon>Prymnesiophyceae</taxon>
        <taxon>Prymnesiales</taxon>
        <taxon>Prymnesiaceae</taxon>
        <taxon>Prymnesium</taxon>
    </lineage>
</organism>
<reference evidence="2 3" key="1">
    <citation type="journal article" date="2024" name="Science">
        <title>Giant polyketide synthase enzymes in the biosynthesis of giant marine polyether toxins.</title>
        <authorList>
            <person name="Fallon T.R."/>
            <person name="Shende V.V."/>
            <person name="Wierzbicki I.H."/>
            <person name="Pendleton A.L."/>
            <person name="Watervoot N.F."/>
            <person name="Auber R.P."/>
            <person name="Gonzalez D.J."/>
            <person name="Wisecaver J.H."/>
            <person name="Moore B.S."/>
        </authorList>
    </citation>
    <scope>NUCLEOTIDE SEQUENCE [LARGE SCALE GENOMIC DNA]</scope>
    <source>
        <strain evidence="2 3">12B1</strain>
    </source>
</reference>
<gene>
    <name evidence="2" type="ORF">AB1Y20_016606</name>
</gene>
<evidence type="ECO:0000313" key="3">
    <source>
        <dbReference type="Proteomes" id="UP001515480"/>
    </source>
</evidence>
<dbReference type="Proteomes" id="UP001515480">
    <property type="component" value="Unassembled WGS sequence"/>
</dbReference>
<feature type="region of interest" description="Disordered" evidence="1">
    <location>
        <begin position="94"/>
        <end position="113"/>
    </location>
</feature>
<feature type="region of interest" description="Disordered" evidence="1">
    <location>
        <begin position="19"/>
        <end position="74"/>
    </location>
</feature>
<sequence length="1426" mass="149214">MDQPGGSVAPALLRPARLGLRMGNGWPPPRPPLEACDGRARAAPAGGPLRPSLAPPRASRRRDASRPAVGGQLPPLAAAGGELLRWMRRAKAWRAGDASPTTTAWRESRRAWRDAPRPPRRRAALLLLLLRAGDASLPEWAHRRLEAKDAHGYIFMGGLQRSGTTWLEGLVASPLVSGLSFDNVAPREYEARAPWLLQNHTRAHFEMVARFGGVEGKFVQDVYRYVYLVRDVGREGRNLSSLFPAASDASADAAARLFGEWSLFWDTSRPLLLEKTPENLLMAPYLQAAFAPRVAFVFVMRHPLVWSLAIEKWVGADFLALRTVEARVAFWFDCMAAAAAQLPSLRDATLVQLEVLSASPQLQLALARHLLCAAAAGGGARRPAAIRAADEIGASSRAYVRCWLAGLEFKTSLKRCAPRRAAADASADENRWRLAQLRAEEEGRALRFGYSFARLAEAEGGEAGGGGEGGGEGGEEEEAYGVRVEPLLVPPAVRARLAAPPRRAPPPPPRAAAAGAPRGVLLAYHKLGFDAEKPTGMDIRMGQVVSSLVALGAAVHFVCHCTVDPTQLSPFPRGVSIYAGTLRQQFDAAMARGAPSHAFLFFTTLTMFVHQRLLQGDAAWHVEPLAPLPEERLLSWLPAGVCAVALTDDIHFLRSVEVMRRYDLSKALAAAVWVRARELAFYAAAATVVTVSEEDAAALARCFDASAAGAACAACVCALVWLPYVVDASPAASLPPFSRRRDGILYVGGSHGLALAAIEWLLGEVQPAIAAARGAGALLAGGVGHLHLAGPGWAAHLAAPSRLNASVGAGRVTLLGVLSDAALEAALHAHKVFAAPVINGTGIATKNVLAMARGIPLVTTPVGLHGLGLPATQRAVLVADDAAAFARQLVWVQSSEEAFAATAAAALAHAAALLSPRRQREVLCSLLHCDAAALAPPPQAEEEARLGCPAGGAAPPVETVEARHAAAEARRAGAPAGSAPLVLLGLWGAPLRELAARLGGVGCLVEAPLRAVARAPAEEQAEHLEAILAQPDACRALTQRRGGAAPLFHGFSLELGAPDASPALLSTPAGLSSLASLLSRLSPRLLLVRRCDFAAWARLLLPPPHDAPRLAAAAAAAAARDAALLLLARATAAPLLAADGTPPSPPRLAAFLSLRARALPAAPPPPPHAPPPAACAPPPANASLAAALAALAAPRAAPAPARVVAVHSAAGGAAPLAAALREACRAYLTPRRGLACAFLDAAPPCGAHPADLCLSSAARFSAARAARRGFRLAHVVRDPLEWLARSFLAAPPTAALLPNATALLAAFEAHVKARAAAELREAQALGESYAADPRYLRVRFEDLADGATRNATLAGMLGFLLDEPLPSDALPASVWAALAKALKADEQGGSQRKHLVGLIKRRPLKCHHLTKMQTALGYPPLACAAS</sequence>